<reference evidence="1 2" key="1">
    <citation type="journal article" date="2014" name="Agronomy (Basel)">
        <title>A Draft Genome Sequence for Ensete ventricosum, the Drought-Tolerant Tree Against Hunger.</title>
        <authorList>
            <person name="Harrison J."/>
            <person name="Moore K.A."/>
            <person name="Paszkiewicz K."/>
            <person name="Jones T."/>
            <person name="Grant M."/>
            <person name="Ambacheew D."/>
            <person name="Muzemil S."/>
            <person name="Studholme D.J."/>
        </authorList>
    </citation>
    <scope>NUCLEOTIDE SEQUENCE [LARGE SCALE GENOMIC DNA]</scope>
</reference>
<gene>
    <name evidence="1" type="ORF">B296_00047764</name>
</gene>
<accession>A0A426XDC7</accession>
<organism evidence="1 2">
    <name type="scientific">Ensete ventricosum</name>
    <name type="common">Abyssinian banana</name>
    <name type="synonym">Musa ensete</name>
    <dbReference type="NCBI Taxonomy" id="4639"/>
    <lineage>
        <taxon>Eukaryota</taxon>
        <taxon>Viridiplantae</taxon>
        <taxon>Streptophyta</taxon>
        <taxon>Embryophyta</taxon>
        <taxon>Tracheophyta</taxon>
        <taxon>Spermatophyta</taxon>
        <taxon>Magnoliopsida</taxon>
        <taxon>Liliopsida</taxon>
        <taxon>Zingiberales</taxon>
        <taxon>Musaceae</taxon>
        <taxon>Ensete</taxon>
    </lineage>
</organism>
<dbReference type="EMBL" id="AMZH03022241">
    <property type="protein sequence ID" value="RRT37486.1"/>
    <property type="molecule type" value="Genomic_DNA"/>
</dbReference>
<evidence type="ECO:0000313" key="1">
    <source>
        <dbReference type="EMBL" id="RRT37486.1"/>
    </source>
</evidence>
<name>A0A426XDC7_ENSVE</name>
<dbReference type="AlphaFoldDB" id="A0A426XDC7"/>
<sequence>MPAIRRLYDVCKMSFSDNGPISSEALEHVRSVLGEISSFAITSFFEDNVPFQNVDKVLLTLVDDMC</sequence>
<evidence type="ECO:0000313" key="2">
    <source>
        <dbReference type="Proteomes" id="UP000287651"/>
    </source>
</evidence>
<comment type="caution">
    <text evidence="1">The sequence shown here is derived from an EMBL/GenBank/DDBJ whole genome shotgun (WGS) entry which is preliminary data.</text>
</comment>
<dbReference type="Proteomes" id="UP000287651">
    <property type="component" value="Unassembled WGS sequence"/>
</dbReference>
<protein>
    <submittedName>
        <fullName evidence="1">Uncharacterized protein</fullName>
    </submittedName>
</protein>
<proteinExistence type="predicted"/>